<dbReference type="Proteomes" id="UP000198287">
    <property type="component" value="Unassembled WGS sequence"/>
</dbReference>
<dbReference type="Gene3D" id="1.25.40.420">
    <property type="match status" value="1"/>
</dbReference>
<name>A0A226ELQ3_FOLCA</name>
<dbReference type="Gene3D" id="3.30.710.10">
    <property type="entry name" value="Potassium Channel Kv1.1, Chain A"/>
    <property type="match status" value="1"/>
</dbReference>
<evidence type="ECO:0000313" key="6">
    <source>
        <dbReference type="EMBL" id="OXA57496.1"/>
    </source>
</evidence>
<dbReference type="FunFam" id="1.25.40.420:FF:000001">
    <property type="entry name" value="Kelch-like family member 12"/>
    <property type="match status" value="1"/>
</dbReference>
<evidence type="ECO:0000256" key="3">
    <source>
        <dbReference type="ARBA" id="ARBA00022737"/>
    </source>
</evidence>
<reference evidence="6 7" key="1">
    <citation type="submission" date="2015-12" db="EMBL/GenBank/DDBJ databases">
        <title>The genome of Folsomia candida.</title>
        <authorList>
            <person name="Faddeeva A."/>
            <person name="Derks M.F."/>
            <person name="Anvar Y."/>
            <person name="Smit S."/>
            <person name="Van Straalen N."/>
            <person name="Roelofs D."/>
        </authorList>
    </citation>
    <scope>NUCLEOTIDE SEQUENCE [LARGE SCALE GENOMIC DNA]</scope>
    <source>
        <strain evidence="6 7">VU population</strain>
        <tissue evidence="6">Whole body</tissue>
    </source>
</reference>
<dbReference type="GO" id="GO:0016567">
    <property type="term" value="P:protein ubiquitination"/>
    <property type="evidence" value="ECO:0007669"/>
    <property type="project" value="UniProtKB-UniPathway"/>
</dbReference>
<dbReference type="SUPFAM" id="SSF54695">
    <property type="entry name" value="POZ domain"/>
    <property type="match status" value="1"/>
</dbReference>
<dbReference type="OMA" id="YKTNQWS"/>
<dbReference type="InterPro" id="IPR000210">
    <property type="entry name" value="BTB/POZ_dom"/>
</dbReference>
<evidence type="ECO:0000259" key="5">
    <source>
        <dbReference type="PROSITE" id="PS50097"/>
    </source>
</evidence>
<comment type="caution">
    <text evidence="6">The sequence shown here is derived from an EMBL/GenBank/DDBJ whole genome shotgun (WGS) entry which is preliminary data.</text>
</comment>
<dbReference type="PROSITE" id="PS50097">
    <property type="entry name" value="BTB"/>
    <property type="match status" value="1"/>
</dbReference>
<dbReference type="PANTHER" id="PTHR45632">
    <property type="entry name" value="LD33804P"/>
    <property type="match status" value="1"/>
</dbReference>
<keyword evidence="7" id="KW-1185">Reference proteome</keyword>
<evidence type="ECO:0000256" key="2">
    <source>
        <dbReference type="ARBA" id="ARBA00022441"/>
    </source>
</evidence>
<proteinExistence type="predicted"/>
<dbReference type="SMART" id="SM00225">
    <property type="entry name" value="BTB"/>
    <property type="match status" value="1"/>
</dbReference>
<dbReference type="OrthoDB" id="191037at2759"/>
<evidence type="ECO:0000256" key="4">
    <source>
        <dbReference type="ARBA" id="ARBA00043912"/>
    </source>
</evidence>
<comment type="function">
    <text evidence="4">Probable substrate-specific adapter of an E3 ubiquitin-protein ligase complex which mediates the ubiquitination and subsequent proteasomal degradation of target proteins. May have a role in synapse differentiation and growth.</text>
</comment>
<dbReference type="InterPro" id="IPR006652">
    <property type="entry name" value="Kelch_1"/>
</dbReference>
<dbReference type="GO" id="GO:0003779">
    <property type="term" value="F:actin binding"/>
    <property type="evidence" value="ECO:0007669"/>
    <property type="project" value="UniProtKB-KW"/>
</dbReference>
<gene>
    <name evidence="6" type="ORF">Fcan01_08062</name>
</gene>
<dbReference type="InterPro" id="IPR015915">
    <property type="entry name" value="Kelch-typ_b-propeller"/>
</dbReference>
<dbReference type="AlphaFoldDB" id="A0A226ELQ3"/>
<dbReference type="SUPFAM" id="SSF117281">
    <property type="entry name" value="Kelch motif"/>
    <property type="match status" value="1"/>
</dbReference>
<protein>
    <recommendedName>
        <fullName evidence="1">Kelch-like protein diablo</fullName>
    </recommendedName>
</protein>
<keyword evidence="3" id="KW-0677">Repeat</keyword>
<dbReference type="PANTHER" id="PTHR45632:SF26">
    <property type="entry name" value="BTB DOMAIN-CONTAINING PROTEIN"/>
    <property type="match status" value="1"/>
</dbReference>
<dbReference type="EMBL" id="LNIX01000003">
    <property type="protein sequence ID" value="OXA57496.1"/>
    <property type="molecule type" value="Genomic_DNA"/>
</dbReference>
<accession>A0A226ELQ3</accession>
<organism evidence="6 7">
    <name type="scientific">Folsomia candida</name>
    <name type="common">Springtail</name>
    <dbReference type="NCBI Taxonomy" id="158441"/>
    <lineage>
        <taxon>Eukaryota</taxon>
        <taxon>Metazoa</taxon>
        <taxon>Ecdysozoa</taxon>
        <taxon>Arthropoda</taxon>
        <taxon>Hexapoda</taxon>
        <taxon>Collembola</taxon>
        <taxon>Entomobryomorpha</taxon>
        <taxon>Isotomoidea</taxon>
        <taxon>Isotomidae</taxon>
        <taxon>Proisotominae</taxon>
        <taxon>Folsomia</taxon>
    </lineage>
</organism>
<dbReference type="UniPathway" id="UPA00143"/>
<dbReference type="STRING" id="158441.A0A226ELQ3"/>
<evidence type="ECO:0000313" key="7">
    <source>
        <dbReference type="Proteomes" id="UP000198287"/>
    </source>
</evidence>
<dbReference type="PRINTS" id="PR00501">
    <property type="entry name" value="KELCHREPEAT"/>
</dbReference>
<sequence length="658" mass="75130">MADVTDSNNNNESCSSEDPENEALLLRKGLPSFKAQRCTHICNGHCSPHTPLENALNAYYKLVGLLQKSTHCDAVLRTSDGGVFHVHRVVLMADSEYFRALFTTTLHKYCETDVIIHNVRAGLLKFLLHFMYTRKVWLHEDIVIPVLEAADYLGLVALRNECTTFIESQISPQNVLSIRQFARDWFCHELHTTAHQFLMRNFADVTRDSDELLELNLIEILSIFGDDELNVKNEEVVWEAAIRWIDHNPENRNIYIVNLLRQIRTGLMETQYFMEHVKDHTYVHGNEGCRPIIIETLRFLLQFTTSSPLSMTDHVPTPGIAKPRIPYEIMFAIGGWSGGAPTSYIETYDTRADRWVRVEEVDPTGPRAYHGTVAIGFEIFVIGGFDGIDYFNSCRAFNAVTKQWRNVAAMHCRRCYVSVALIQTDKIYAMGGYDGHHRQNTCERYDLSLNQWTNVCPMNCQRSDASATSINDKIYICGGFNGIECLNSCECYSPDTNQWTTIASMRHRRSGVACVSYHNFLYVIGGFNGISRMASGEKYNPENNSWTIIPDMYNPRSNFAIEVIDELLFCIGGFTGTSTTYNVECYDERTNEWYEATDMNIFRSALSACVMTGLPNIYDFIHQHRDRLMEEKRQKLIAMQQPQLSPIEVAVAVTPPPF</sequence>
<dbReference type="InterPro" id="IPR011333">
    <property type="entry name" value="SKP1/BTB/POZ_sf"/>
</dbReference>
<dbReference type="PIRSF" id="PIRSF037037">
    <property type="entry name" value="Kelch-like_protein_gigaxonin"/>
    <property type="match status" value="1"/>
</dbReference>
<keyword evidence="2" id="KW-0880">Kelch repeat</keyword>
<dbReference type="InterPro" id="IPR017096">
    <property type="entry name" value="BTB-kelch_protein"/>
</dbReference>
<dbReference type="Pfam" id="PF24681">
    <property type="entry name" value="Kelch_KLHDC2_KLHL20_DRC7"/>
    <property type="match status" value="1"/>
</dbReference>
<dbReference type="Gene3D" id="2.120.10.80">
    <property type="entry name" value="Kelch-type beta propeller"/>
    <property type="match status" value="1"/>
</dbReference>
<dbReference type="Pfam" id="PF00651">
    <property type="entry name" value="BTB"/>
    <property type="match status" value="1"/>
</dbReference>
<dbReference type="Pfam" id="PF07707">
    <property type="entry name" value="BACK"/>
    <property type="match status" value="1"/>
</dbReference>
<dbReference type="Pfam" id="PF01344">
    <property type="entry name" value="Kelch_1"/>
    <property type="match status" value="3"/>
</dbReference>
<feature type="domain" description="BTB" evidence="5">
    <location>
        <begin position="72"/>
        <end position="140"/>
    </location>
</feature>
<dbReference type="SMART" id="SM00612">
    <property type="entry name" value="Kelch"/>
    <property type="match status" value="6"/>
</dbReference>
<dbReference type="SMART" id="SM00875">
    <property type="entry name" value="BACK"/>
    <property type="match status" value="1"/>
</dbReference>
<evidence type="ECO:0000256" key="1">
    <source>
        <dbReference type="ARBA" id="ARBA00013699"/>
    </source>
</evidence>
<dbReference type="InterPro" id="IPR011705">
    <property type="entry name" value="BACK"/>
</dbReference>